<evidence type="ECO:0000256" key="9">
    <source>
        <dbReference type="ARBA" id="ARBA00023136"/>
    </source>
</evidence>
<name>A0AAD8Y5C9_9STRA</name>
<organism evidence="11 12">
    <name type="scientific">Skeletonema marinoi</name>
    <dbReference type="NCBI Taxonomy" id="267567"/>
    <lineage>
        <taxon>Eukaryota</taxon>
        <taxon>Sar</taxon>
        <taxon>Stramenopiles</taxon>
        <taxon>Ochrophyta</taxon>
        <taxon>Bacillariophyta</taxon>
        <taxon>Coscinodiscophyceae</taxon>
        <taxon>Thalassiosirophycidae</taxon>
        <taxon>Thalassiosirales</taxon>
        <taxon>Skeletonemataceae</taxon>
        <taxon>Skeletonema</taxon>
        <taxon>Skeletonema marinoi-dohrnii complex</taxon>
    </lineage>
</organism>
<dbReference type="GO" id="GO:0042281">
    <property type="term" value="F:dolichyl pyrophosphate Man9GlcNAc2 alpha-1,3-glucosyltransferase activity"/>
    <property type="evidence" value="ECO:0007669"/>
    <property type="project" value="TreeGrafter"/>
</dbReference>
<protein>
    <recommendedName>
        <fullName evidence="10">Alpha-1,3-glucosyltransferase</fullName>
        <ecNumber evidence="10">2.4.1.-</ecNumber>
    </recommendedName>
</protein>
<evidence type="ECO:0000313" key="11">
    <source>
        <dbReference type="EMBL" id="KAK1738950.1"/>
    </source>
</evidence>
<dbReference type="EMBL" id="JATAAI010000019">
    <property type="protein sequence ID" value="KAK1738950.1"/>
    <property type="molecule type" value="Genomic_DNA"/>
</dbReference>
<evidence type="ECO:0000256" key="5">
    <source>
        <dbReference type="ARBA" id="ARBA00022679"/>
    </source>
</evidence>
<keyword evidence="8 10" id="KW-1133">Transmembrane helix</keyword>
<sequence>MNFFGKFCALGVSVILTFAVLWLPFAIYPRASLSTKFHLDGIASLEAIFPFQRGLFEDKVANIWFSLSVKPLSIRSRISPDLLPLAALLLTLVMILPACFMLYRVGQRNTQYSPKKNLEFLLWGSVSTSLAFFLASFQVHEKGILISLAPLSLLALDANGFVIWFSTVATWSLWPLLVIDRLCEAYVCCLVIFLCINAMTRPTQLSGEVTFLRSNLATVAAVLSLAAMLSISSLVEFTWLRIVLYFLPGNDMGNVDEIQYYFIEIEHSFKKRSHSSGKVGGILLFIIFWYCRNIRGSILTLYPSNDTSRCILLQLFSAGKESDYFIPNSDHLERAQGFSARANLNLSAKNSDRLPLADGLDDDAVAASDETNTTPCSWEDGKVWRETEQALVALGILVKNDSDNESKELTREVIIDKVPQLLRLPTDQIVESASFFVGNSTEESPKLKVLLQLDPSLLTYTISQLAYAMTYLSNMMFRGDRTAAIQMIQSQCVISPSMGLSLLKVGVDGGIEETRISSLLSSAGQSSGRAIKGVVGDMSKGIREWKRVKGGKNSLG</sequence>
<dbReference type="AlphaFoldDB" id="A0AAD8Y5C9"/>
<keyword evidence="9 10" id="KW-0472">Membrane</keyword>
<keyword evidence="5 10" id="KW-0808">Transferase</keyword>
<comment type="pathway">
    <text evidence="2 10">Protein modification; protein glycosylation.</text>
</comment>
<dbReference type="PANTHER" id="PTHR12413:SF1">
    <property type="entry name" value="DOLICHYL PYROPHOSPHATE MAN9GLCNAC2 ALPHA-1,3-GLUCOSYLTRANSFERASE"/>
    <property type="match status" value="1"/>
</dbReference>
<dbReference type="InterPro" id="IPR004856">
    <property type="entry name" value="Glyco_trans_ALG6/ALG8"/>
</dbReference>
<evidence type="ECO:0000256" key="1">
    <source>
        <dbReference type="ARBA" id="ARBA00004477"/>
    </source>
</evidence>
<feature type="transmembrane region" description="Helical" evidence="10">
    <location>
        <begin position="7"/>
        <end position="28"/>
    </location>
</feature>
<keyword evidence="7 10" id="KW-0256">Endoplasmic reticulum</keyword>
<feature type="transmembrane region" description="Helical" evidence="10">
    <location>
        <begin position="118"/>
        <end position="137"/>
    </location>
</feature>
<evidence type="ECO:0000256" key="10">
    <source>
        <dbReference type="RuleBase" id="RU363110"/>
    </source>
</evidence>
<keyword evidence="4 10" id="KW-0328">Glycosyltransferase</keyword>
<feature type="transmembrane region" description="Helical" evidence="10">
    <location>
        <begin position="82"/>
        <end position="106"/>
    </location>
</feature>
<comment type="similarity">
    <text evidence="3 10">Belongs to the ALG6/ALG8 glucosyltransferase family.</text>
</comment>
<evidence type="ECO:0000256" key="7">
    <source>
        <dbReference type="ARBA" id="ARBA00022824"/>
    </source>
</evidence>
<evidence type="ECO:0000256" key="6">
    <source>
        <dbReference type="ARBA" id="ARBA00022692"/>
    </source>
</evidence>
<evidence type="ECO:0000256" key="4">
    <source>
        <dbReference type="ARBA" id="ARBA00022676"/>
    </source>
</evidence>
<comment type="subcellular location">
    <subcellularLocation>
        <location evidence="1 10">Endoplasmic reticulum membrane</location>
        <topology evidence="1 10">Multi-pass membrane protein</topology>
    </subcellularLocation>
</comment>
<comment type="caution">
    <text evidence="11">The sequence shown here is derived from an EMBL/GenBank/DDBJ whole genome shotgun (WGS) entry which is preliminary data.</text>
</comment>
<dbReference type="EC" id="2.4.1.-" evidence="10"/>
<gene>
    <name evidence="11" type="ORF">QTG54_010266</name>
</gene>
<keyword evidence="12" id="KW-1185">Reference proteome</keyword>
<reference evidence="11" key="1">
    <citation type="submission" date="2023-06" db="EMBL/GenBank/DDBJ databases">
        <title>Survivors Of The Sea: Transcriptome response of Skeletonema marinoi to long-term dormancy.</title>
        <authorList>
            <person name="Pinder M.I.M."/>
            <person name="Kourtchenko O."/>
            <person name="Robertson E.K."/>
            <person name="Larsson T."/>
            <person name="Maumus F."/>
            <person name="Osuna-Cruz C.M."/>
            <person name="Vancaester E."/>
            <person name="Stenow R."/>
            <person name="Vandepoele K."/>
            <person name="Ploug H."/>
            <person name="Bruchert V."/>
            <person name="Godhe A."/>
            <person name="Topel M."/>
        </authorList>
    </citation>
    <scope>NUCLEOTIDE SEQUENCE</scope>
    <source>
        <strain evidence="11">R05AC</strain>
    </source>
</reference>
<feature type="transmembrane region" description="Helical" evidence="10">
    <location>
        <begin position="219"/>
        <end position="240"/>
    </location>
</feature>
<evidence type="ECO:0000313" key="12">
    <source>
        <dbReference type="Proteomes" id="UP001224775"/>
    </source>
</evidence>
<keyword evidence="6 10" id="KW-0812">Transmembrane</keyword>
<accession>A0AAD8Y5C9</accession>
<dbReference type="GO" id="GO:0005789">
    <property type="term" value="C:endoplasmic reticulum membrane"/>
    <property type="evidence" value="ECO:0007669"/>
    <property type="project" value="UniProtKB-SubCell"/>
</dbReference>
<proteinExistence type="inferred from homology"/>
<evidence type="ECO:0000256" key="8">
    <source>
        <dbReference type="ARBA" id="ARBA00022989"/>
    </source>
</evidence>
<dbReference type="PANTHER" id="PTHR12413">
    <property type="entry name" value="DOLICHYL GLYCOSYLTRANSFERASE"/>
    <property type="match status" value="1"/>
</dbReference>
<evidence type="ECO:0000256" key="3">
    <source>
        <dbReference type="ARBA" id="ARBA00008715"/>
    </source>
</evidence>
<comment type="caution">
    <text evidence="10">Lacks conserved residue(s) required for the propagation of feature annotation.</text>
</comment>
<evidence type="ECO:0000256" key="2">
    <source>
        <dbReference type="ARBA" id="ARBA00004922"/>
    </source>
</evidence>
<dbReference type="Pfam" id="PF03155">
    <property type="entry name" value="Alg6_Alg8"/>
    <property type="match status" value="1"/>
</dbReference>
<dbReference type="Proteomes" id="UP001224775">
    <property type="component" value="Unassembled WGS sequence"/>
</dbReference>